<keyword evidence="5 6" id="KW-1015">Disulfide bond</keyword>
<organism evidence="7 8">
    <name type="scientific">Schizopora paradoxa</name>
    <dbReference type="NCBI Taxonomy" id="27342"/>
    <lineage>
        <taxon>Eukaryota</taxon>
        <taxon>Fungi</taxon>
        <taxon>Dikarya</taxon>
        <taxon>Basidiomycota</taxon>
        <taxon>Agaricomycotina</taxon>
        <taxon>Agaricomycetes</taxon>
        <taxon>Hymenochaetales</taxon>
        <taxon>Schizoporaceae</taxon>
        <taxon>Schizopora</taxon>
    </lineage>
</organism>
<keyword evidence="3 6" id="KW-0134">Cell wall</keyword>
<dbReference type="GO" id="GO:0009277">
    <property type="term" value="C:fungal-type cell wall"/>
    <property type="evidence" value="ECO:0007669"/>
    <property type="project" value="InterPro"/>
</dbReference>
<dbReference type="InterPro" id="IPR001338">
    <property type="entry name" value="Class_I_Hydrophobin"/>
</dbReference>
<dbReference type="EMBL" id="KQ086051">
    <property type="protein sequence ID" value="KLO09586.1"/>
    <property type="molecule type" value="Genomic_DNA"/>
</dbReference>
<dbReference type="GO" id="GO:0005199">
    <property type="term" value="F:structural constituent of cell wall"/>
    <property type="evidence" value="ECO:0007669"/>
    <property type="project" value="InterPro"/>
</dbReference>
<evidence type="ECO:0000256" key="1">
    <source>
        <dbReference type="ARBA" id="ARBA00004191"/>
    </source>
</evidence>
<dbReference type="InParanoid" id="A0A0H2RXT5"/>
<dbReference type="OrthoDB" id="4225815at2759"/>
<evidence type="ECO:0000256" key="6">
    <source>
        <dbReference type="RuleBase" id="RU365009"/>
    </source>
</evidence>
<dbReference type="SMART" id="SM00075">
    <property type="entry name" value="HYDRO"/>
    <property type="match status" value="1"/>
</dbReference>
<comment type="subcellular location">
    <subcellularLocation>
        <location evidence="1 6">Secreted</location>
        <location evidence="1 6">Cell wall</location>
    </subcellularLocation>
</comment>
<keyword evidence="4 6" id="KW-0964">Secreted</keyword>
<keyword evidence="6" id="KW-0732">Signal</keyword>
<evidence type="ECO:0000313" key="7">
    <source>
        <dbReference type="EMBL" id="KLO09586.1"/>
    </source>
</evidence>
<protein>
    <recommendedName>
        <fullName evidence="6">Hydrophobin</fullName>
    </recommendedName>
</protein>
<dbReference type="STRING" id="27342.A0A0H2RXT5"/>
<evidence type="ECO:0000256" key="4">
    <source>
        <dbReference type="ARBA" id="ARBA00022525"/>
    </source>
</evidence>
<evidence type="ECO:0000256" key="2">
    <source>
        <dbReference type="ARBA" id="ARBA00010446"/>
    </source>
</evidence>
<dbReference type="Proteomes" id="UP000053477">
    <property type="component" value="Unassembled WGS sequence"/>
</dbReference>
<name>A0A0H2RXT5_9AGAM</name>
<proteinExistence type="inferred from homology"/>
<feature type="chain" id="PRO_5013984035" description="Hydrophobin" evidence="6">
    <location>
        <begin position="26"/>
        <end position="125"/>
    </location>
</feature>
<reference evidence="7 8" key="1">
    <citation type="submission" date="2015-04" db="EMBL/GenBank/DDBJ databases">
        <title>Complete genome sequence of Schizopora paradoxa KUC8140, a cosmopolitan wood degrader in East Asia.</title>
        <authorList>
            <consortium name="DOE Joint Genome Institute"/>
            <person name="Min B."/>
            <person name="Park H."/>
            <person name="Jang Y."/>
            <person name="Kim J.-J."/>
            <person name="Kim K.H."/>
            <person name="Pangilinan J."/>
            <person name="Lipzen A."/>
            <person name="Riley R."/>
            <person name="Grigoriev I.V."/>
            <person name="Spatafora J.W."/>
            <person name="Choi I.-G."/>
        </authorList>
    </citation>
    <scope>NUCLEOTIDE SEQUENCE [LARGE SCALE GENOMIC DNA]</scope>
    <source>
        <strain evidence="7 8">KUC8140</strain>
    </source>
</reference>
<comment type="similarity">
    <text evidence="2 6">Belongs to the fungal hydrophobin family.</text>
</comment>
<accession>A0A0H2RXT5</accession>
<keyword evidence="8" id="KW-1185">Reference proteome</keyword>
<evidence type="ECO:0000256" key="3">
    <source>
        <dbReference type="ARBA" id="ARBA00022512"/>
    </source>
</evidence>
<evidence type="ECO:0000256" key="5">
    <source>
        <dbReference type="ARBA" id="ARBA00023157"/>
    </source>
</evidence>
<evidence type="ECO:0000313" key="8">
    <source>
        <dbReference type="Proteomes" id="UP000053477"/>
    </source>
</evidence>
<dbReference type="CDD" id="cd23507">
    <property type="entry name" value="hydrophobin_I"/>
    <property type="match status" value="1"/>
</dbReference>
<gene>
    <name evidence="7" type="ORF">SCHPADRAFT_943517</name>
</gene>
<feature type="signal peptide" evidence="6">
    <location>
        <begin position="1"/>
        <end position="25"/>
    </location>
</feature>
<dbReference type="Pfam" id="PF01185">
    <property type="entry name" value="Hydrophobin"/>
    <property type="match status" value="1"/>
</dbReference>
<sequence>MKMMISIAWLRPLFFLMTILAAATAVPAPSKTTSTTPTPTPTQCNTGSLECCNSVQSASSPAAASLLALLGIVLQDLDVLVGITCSPLTGVGISGTSCSSDPVCCDNNSFNGVIAIGCTPINIGL</sequence>
<dbReference type="AlphaFoldDB" id="A0A0H2RXT5"/>